<evidence type="ECO:0000256" key="5">
    <source>
        <dbReference type="ARBA" id="ARBA00022691"/>
    </source>
</evidence>
<keyword evidence="4 6" id="KW-0808">Transferase</keyword>
<dbReference type="EC" id="2.1.1.198" evidence="6"/>
<dbReference type="FunFam" id="3.30.950.10:FF:000002">
    <property type="entry name" value="Ribosomal RNA small subunit methyltransferase I"/>
    <property type="match status" value="1"/>
</dbReference>
<dbReference type="Proteomes" id="UP000478417">
    <property type="component" value="Unassembled WGS sequence"/>
</dbReference>
<evidence type="ECO:0000313" key="8">
    <source>
        <dbReference type="EMBL" id="NDV63330.1"/>
    </source>
</evidence>
<feature type="domain" description="Tetrapyrrole methylase" evidence="7">
    <location>
        <begin position="11"/>
        <end position="210"/>
    </location>
</feature>
<comment type="subcellular location">
    <subcellularLocation>
        <location evidence="6">Cytoplasm</location>
    </subcellularLocation>
</comment>
<dbReference type="Gene3D" id="3.40.1010.10">
    <property type="entry name" value="Cobalt-precorrin-4 Transmethylase, Domain 1"/>
    <property type="match status" value="1"/>
</dbReference>
<organism evidence="8 9">
    <name type="scientific">Oceanipulchritudo coccoides</name>
    <dbReference type="NCBI Taxonomy" id="2706888"/>
    <lineage>
        <taxon>Bacteria</taxon>
        <taxon>Pseudomonadati</taxon>
        <taxon>Verrucomicrobiota</taxon>
        <taxon>Opitutia</taxon>
        <taxon>Puniceicoccales</taxon>
        <taxon>Oceanipulchritudinaceae</taxon>
        <taxon>Oceanipulchritudo</taxon>
    </lineage>
</organism>
<evidence type="ECO:0000256" key="4">
    <source>
        <dbReference type="ARBA" id="ARBA00022679"/>
    </source>
</evidence>
<keyword evidence="9" id="KW-1185">Reference proteome</keyword>
<name>A0A6B2M6P3_9BACT</name>
<evidence type="ECO:0000256" key="1">
    <source>
        <dbReference type="ARBA" id="ARBA00022490"/>
    </source>
</evidence>
<evidence type="ECO:0000256" key="2">
    <source>
        <dbReference type="ARBA" id="ARBA00022552"/>
    </source>
</evidence>
<evidence type="ECO:0000259" key="7">
    <source>
        <dbReference type="Pfam" id="PF00590"/>
    </source>
</evidence>
<dbReference type="AlphaFoldDB" id="A0A6B2M6P3"/>
<sequence>MSSGEELPAGLYLIATPIGNLGDVSQRAIKTMSDVNRLYAEDTRHSRKLLNHLGIDRGLLACHEHNEAALTEEICRMISNGDSCGLISDAGTPGISDPGFRLVRACRKAGLPVIPIPGASAVVTALSVSGLPTDSFLFVGFLPPKRAARLRHFEENKEVQTTLVYFESTHRIEKFITDAETVFGPDRVICIARELTKHHETVLTGPLQEVASRFAKGSSKGEYVVMVAKEGYTL</sequence>
<comment type="function">
    <text evidence="6">Catalyzes the 2'-O-methylation of the ribose of cytidine 1402 (C1402) in 16S rRNA.</text>
</comment>
<dbReference type="NCBIfam" id="TIGR00096">
    <property type="entry name" value="16S rRNA (cytidine(1402)-2'-O)-methyltransferase"/>
    <property type="match status" value="1"/>
</dbReference>
<dbReference type="GO" id="GO:0070677">
    <property type="term" value="F:rRNA (cytosine-2'-O-)-methyltransferase activity"/>
    <property type="evidence" value="ECO:0007669"/>
    <property type="project" value="UniProtKB-UniRule"/>
</dbReference>
<dbReference type="SUPFAM" id="SSF53790">
    <property type="entry name" value="Tetrapyrrole methylase"/>
    <property type="match status" value="1"/>
</dbReference>
<keyword evidence="2 6" id="KW-0698">rRNA processing</keyword>
<dbReference type="Gene3D" id="3.30.950.10">
    <property type="entry name" value="Methyltransferase, Cobalt-precorrin-4 Transmethylase, Domain 2"/>
    <property type="match status" value="1"/>
</dbReference>
<comment type="caution">
    <text evidence="8">The sequence shown here is derived from an EMBL/GenBank/DDBJ whole genome shotgun (WGS) entry which is preliminary data.</text>
</comment>
<evidence type="ECO:0000256" key="3">
    <source>
        <dbReference type="ARBA" id="ARBA00022603"/>
    </source>
</evidence>
<keyword evidence="3 6" id="KW-0489">Methyltransferase</keyword>
<dbReference type="InterPro" id="IPR014777">
    <property type="entry name" value="4pyrrole_Mease_sub1"/>
</dbReference>
<reference evidence="8 9" key="1">
    <citation type="submission" date="2020-02" db="EMBL/GenBank/DDBJ databases">
        <title>Albibacoteraceae fam. nov., the first described family within the subdivision 4 Verrucomicrobia.</title>
        <authorList>
            <person name="Xi F."/>
        </authorList>
    </citation>
    <scope>NUCLEOTIDE SEQUENCE [LARGE SCALE GENOMIC DNA]</scope>
    <source>
        <strain evidence="8 9">CK1056</strain>
    </source>
</reference>
<comment type="similarity">
    <text evidence="6">Belongs to the methyltransferase superfamily. RsmI family.</text>
</comment>
<dbReference type="PANTHER" id="PTHR46111">
    <property type="entry name" value="RIBOSOMAL RNA SMALL SUBUNIT METHYLTRANSFERASE I"/>
    <property type="match status" value="1"/>
</dbReference>
<dbReference type="EMBL" id="JAAGNX010000003">
    <property type="protein sequence ID" value="NDV63330.1"/>
    <property type="molecule type" value="Genomic_DNA"/>
</dbReference>
<dbReference type="InterPro" id="IPR035996">
    <property type="entry name" value="4pyrrol_Methylase_sf"/>
</dbReference>
<evidence type="ECO:0000313" key="9">
    <source>
        <dbReference type="Proteomes" id="UP000478417"/>
    </source>
</evidence>
<dbReference type="GO" id="GO:0005737">
    <property type="term" value="C:cytoplasm"/>
    <property type="evidence" value="ECO:0007669"/>
    <property type="project" value="UniProtKB-SubCell"/>
</dbReference>
<dbReference type="InterPro" id="IPR018063">
    <property type="entry name" value="SAM_MeTrfase_RsmI_CS"/>
</dbReference>
<keyword evidence="1 6" id="KW-0963">Cytoplasm</keyword>
<dbReference type="CDD" id="cd11648">
    <property type="entry name" value="RsmI"/>
    <property type="match status" value="1"/>
</dbReference>
<comment type="catalytic activity">
    <reaction evidence="6">
        <text>cytidine(1402) in 16S rRNA + S-adenosyl-L-methionine = 2'-O-methylcytidine(1402) in 16S rRNA + S-adenosyl-L-homocysteine + H(+)</text>
        <dbReference type="Rhea" id="RHEA:42924"/>
        <dbReference type="Rhea" id="RHEA-COMP:10285"/>
        <dbReference type="Rhea" id="RHEA-COMP:10286"/>
        <dbReference type="ChEBI" id="CHEBI:15378"/>
        <dbReference type="ChEBI" id="CHEBI:57856"/>
        <dbReference type="ChEBI" id="CHEBI:59789"/>
        <dbReference type="ChEBI" id="CHEBI:74495"/>
        <dbReference type="ChEBI" id="CHEBI:82748"/>
        <dbReference type="EC" id="2.1.1.198"/>
    </reaction>
</comment>
<dbReference type="PROSITE" id="PS01296">
    <property type="entry name" value="RSMI"/>
    <property type="match status" value="1"/>
</dbReference>
<dbReference type="HAMAP" id="MF_01877">
    <property type="entry name" value="16SrRNA_methyltr_I"/>
    <property type="match status" value="1"/>
</dbReference>
<dbReference type="InterPro" id="IPR014776">
    <property type="entry name" value="4pyrrole_Mease_sub2"/>
</dbReference>
<keyword evidence="5 6" id="KW-0949">S-adenosyl-L-methionine</keyword>
<dbReference type="InterPro" id="IPR008189">
    <property type="entry name" value="rRNA_ssu_MeTfrase_I"/>
</dbReference>
<dbReference type="InterPro" id="IPR000878">
    <property type="entry name" value="4pyrrol_Mease"/>
</dbReference>
<accession>A0A6B2M6P3</accession>
<dbReference type="PANTHER" id="PTHR46111:SF1">
    <property type="entry name" value="RIBOSOMAL RNA SMALL SUBUNIT METHYLTRANSFERASE I"/>
    <property type="match status" value="1"/>
</dbReference>
<proteinExistence type="inferred from homology"/>
<evidence type="ECO:0000256" key="6">
    <source>
        <dbReference type="HAMAP-Rule" id="MF_01877"/>
    </source>
</evidence>
<dbReference type="PIRSF" id="PIRSF005917">
    <property type="entry name" value="MTase_YraL"/>
    <property type="match status" value="1"/>
</dbReference>
<dbReference type="Pfam" id="PF00590">
    <property type="entry name" value="TP_methylase"/>
    <property type="match status" value="1"/>
</dbReference>
<dbReference type="RefSeq" id="WP_163966741.1">
    <property type="nucleotide sequence ID" value="NZ_JAAGNX010000003.1"/>
</dbReference>
<protein>
    <recommendedName>
        <fullName evidence="6">Ribosomal RNA small subunit methyltransferase I</fullName>
        <ecNumber evidence="6">2.1.1.198</ecNumber>
    </recommendedName>
    <alternativeName>
        <fullName evidence="6">16S rRNA 2'-O-ribose C1402 methyltransferase</fullName>
    </alternativeName>
    <alternativeName>
        <fullName evidence="6">rRNA (cytidine-2'-O-)-methyltransferase RsmI</fullName>
    </alternativeName>
</protein>
<gene>
    <name evidence="6 8" type="primary">rsmI</name>
    <name evidence="8" type="ORF">G0Q06_12765</name>
</gene>